<reference evidence="1 2" key="1">
    <citation type="submission" date="2023-02" db="EMBL/GenBank/DDBJ databases">
        <title>Streptococcus sp. Genome Sequencing and Assembly.</title>
        <authorList>
            <person name="Shore S.M."/>
            <person name="Nicholson T.L."/>
        </authorList>
    </citation>
    <scope>NUCLEOTIDE SEQUENCE [LARGE SCALE GENOMIC DNA]</scope>
    <source>
        <strain evidence="1 2">29892</strain>
    </source>
</reference>
<dbReference type="AlphaFoldDB" id="A0AA97ACR1"/>
<gene>
    <name evidence="1" type="ORF">PW220_02225</name>
</gene>
<keyword evidence="2" id="KW-1185">Reference proteome</keyword>
<name>A0AA97ACR1_9STRE</name>
<dbReference type="EMBL" id="CP118734">
    <property type="protein sequence ID" value="WNY49491.1"/>
    <property type="molecule type" value="Genomic_DNA"/>
</dbReference>
<organism evidence="1 2">
    <name type="scientific">Streptococcus iners subsp. hyiners</name>
    <dbReference type="NCBI Taxonomy" id="3028083"/>
    <lineage>
        <taxon>Bacteria</taxon>
        <taxon>Bacillati</taxon>
        <taxon>Bacillota</taxon>
        <taxon>Bacilli</taxon>
        <taxon>Lactobacillales</taxon>
        <taxon>Streptococcaceae</taxon>
        <taxon>Streptococcus</taxon>
        <taxon>Streptococcus iners</taxon>
    </lineage>
</organism>
<proteinExistence type="predicted"/>
<evidence type="ECO:0000313" key="1">
    <source>
        <dbReference type="EMBL" id="WNY49491.1"/>
    </source>
</evidence>
<protein>
    <submittedName>
        <fullName evidence="1">Uncharacterized protein</fullName>
    </submittedName>
</protein>
<sequence length="82" mass="9393">MTLEVKKMTTLVGNLKIGEEIAKTYNVNIDENGVSTVSEWVQNPTLYSANRLEMRKQEAAFREKRYELEDAILAELAETEVK</sequence>
<dbReference type="RefSeq" id="WP_248055887.1">
    <property type="nucleotide sequence ID" value="NZ_CP118734.1"/>
</dbReference>
<dbReference type="Proteomes" id="UP001301526">
    <property type="component" value="Chromosome"/>
</dbReference>
<accession>A0AA97ACR1</accession>
<evidence type="ECO:0000313" key="2">
    <source>
        <dbReference type="Proteomes" id="UP001301526"/>
    </source>
</evidence>